<dbReference type="RefSeq" id="YP_009143531.1">
    <property type="nucleotide sequence ID" value="NC_027222.1"/>
</dbReference>
<keyword evidence="2" id="KW-1185">Reference proteome</keyword>
<organism evidence="1 2">
    <name type="scientific">Sclerotinia sclerotiorum megabirnavirus 1</name>
    <dbReference type="NCBI Taxonomy" id="1661257"/>
    <lineage>
        <taxon>Viruses</taxon>
        <taxon>Riboviria</taxon>
        <taxon>Orthornavirae</taxon>
        <taxon>Duplornaviricota</taxon>
        <taxon>Chrymotiviricetes</taxon>
        <taxon>Ghabrivirales</taxon>
        <taxon>Alphatotivirineae</taxon>
        <taxon>Megabirnaviridae</taxon>
        <taxon>Megabirnavirus</taxon>
        <taxon>Megabirnavirus ni</taxon>
    </lineage>
</organism>
<evidence type="ECO:0000313" key="2">
    <source>
        <dbReference type="Proteomes" id="UP000214351"/>
    </source>
</evidence>
<accession>A0A0G3FL62</accession>
<dbReference type="GeneID" id="24573723"/>
<dbReference type="Proteomes" id="UP000214351">
    <property type="component" value="Genome"/>
</dbReference>
<name>A0A0G3FL62_9VIRU</name>
<evidence type="ECO:0000313" key="1">
    <source>
        <dbReference type="EMBL" id="AKJ87317.1"/>
    </source>
</evidence>
<dbReference type="KEGG" id="vg:24573723"/>
<reference evidence="1 2" key="1">
    <citation type="journal article" date="2015" name="J. Virol.">
        <title>Characterization of a Novel Megabirnavirus from Sclerotinia sclerotiorum Reveals Horizontal Gene Transfer from Single-Stranded RNA Virus to Double-Stranded RNA Virus.</title>
        <authorList>
            <person name="Wang M."/>
            <person name="Wang Y."/>
            <person name="Sun X."/>
            <person name="Cheng J."/>
            <person name="Fu Y."/>
            <person name="Liu H."/>
            <person name="Jiang D."/>
            <person name="Ghabrial S.A."/>
            <person name="Xie J."/>
        </authorList>
    </citation>
    <scope>NUCLEOTIDE SEQUENCE [LARGE SCALE GENOMIC DNA]</scope>
    <source>
        <strain evidence="1">SX466</strain>
    </source>
</reference>
<sequence length="358" mass="40129">MVKREGFRITYVWRTYEYGRLALLYRPQDRGRSVLAQLIVRNGPALLRDMRSGTTRNSLRVMVCISALVSLLARARTTLVKVKQAELASAEQRDRERSYILRRNGHCRAVIRYAIARRDEQVRTEAVRAETFAEQRLISEHSAIVDLVAQLLAEEAEPLFEAHKAAEVSPTLVREDQAPENVPEEEGEISDFVFGVAAVWRAINIRAWILRGQYNYRTRKLAQQRLAEMNDVAARASDDVGDTSGRQPSEAATFGHHFSCFPALGICNCDAHAVSAGAPAVEVMTDEQVCKKCEIITAQVFERNGRANVSIKVVPPMFARAAFEADGSDLRIWNIAVRRAGYEELIPKMRTILANSTG</sequence>
<proteinExistence type="predicted"/>
<dbReference type="EMBL" id="KP686399">
    <property type="protein sequence ID" value="AKJ87317.1"/>
    <property type="molecule type" value="Genomic_RNA"/>
</dbReference>
<protein>
    <submittedName>
        <fullName evidence="1">Uncharacterized protein</fullName>
    </submittedName>
</protein>